<dbReference type="InterPro" id="IPR004860">
    <property type="entry name" value="LAGLIDADG_dom"/>
</dbReference>
<evidence type="ECO:0000256" key="6">
    <source>
        <dbReference type="SAM" id="Phobius"/>
    </source>
</evidence>
<dbReference type="SUPFAM" id="SSF55608">
    <property type="entry name" value="Homing endonucleases"/>
    <property type="match status" value="2"/>
</dbReference>
<protein>
    <submittedName>
        <fullName evidence="8">NADH dehydrogenase subunit 4L</fullName>
    </submittedName>
</protein>
<dbReference type="GO" id="GO:0016651">
    <property type="term" value="F:oxidoreductase activity, acting on NAD(P)H"/>
    <property type="evidence" value="ECO:0007669"/>
    <property type="project" value="InterPro"/>
</dbReference>
<organism evidence="8">
    <name type="scientific">Macrophomina phaseolina</name>
    <dbReference type="NCBI Taxonomy" id="35725"/>
    <lineage>
        <taxon>Eukaryota</taxon>
        <taxon>Fungi</taxon>
        <taxon>Dikarya</taxon>
        <taxon>Ascomycota</taxon>
        <taxon>Pezizomycotina</taxon>
        <taxon>Dothideomycetes</taxon>
        <taxon>Dothideomycetes incertae sedis</taxon>
        <taxon>Botryosphaeriales</taxon>
        <taxon>Botryosphaeriaceae</taxon>
        <taxon>Macrophomina</taxon>
    </lineage>
</organism>
<sequence length="477" mass="53633">MNLSLILFLIGIFGFVLNRKNIILMLISIEIMLLAITFLILVSSLSFEDILGQTYAIYVIAIAGAESAIGLGILVAFYRLYSSLNTACLSLSLKTYLKNKINSYTHYPSSLYFSNISFITKSNKGINKIRTRSYSTNAFNEKVNTSVLGIKGSTLVPWFITGLFDAESSFVVTILKNSKYKTGWNVQARVQIKMHEKDRPLILAIQNYFGGIGYVSKPNKASTVEFRVSTLKDLVNIILPHFDKYPLISKKGIDYLLFKQIVLLMLNEGHHTLEGIKKIVNIRASLNTGLSDALKEAFPNWKAVSIKDLESSIKNISYVNIHPDWLAGFATGESNFFIAVQKAKTNSGISTSLRFSIAQHSRDLLLLQSFINFFGGGFVVNSTKRPICEFVVAKFDIILNYIIPFFDKHPILGSKHLIYLDFKSAAYIIKNKEHLNKDGVGLNQILQLKKRITSLYSNKAINNHSVEEGTEMFDQKR</sequence>
<dbReference type="PANTHER" id="PTHR36181:SF3">
    <property type="entry name" value="INTRON-ENCODED DNA ENDONUCLEASE AI5 BETA"/>
    <property type="match status" value="1"/>
</dbReference>
<keyword evidence="3 6" id="KW-1133">Transmembrane helix</keyword>
<proteinExistence type="inferred from homology"/>
<dbReference type="GeneID" id="70588238"/>
<dbReference type="InterPro" id="IPR001133">
    <property type="entry name" value="NADH_UbQ_OxRdtase_chain4L/K"/>
</dbReference>
<dbReference type="EMBL" id="MW557546">
    <property type="protein sequence ID" value="QTT58145.1"/>
    <property type="molecule type" value="Genomic_DNA"/>
</dbReference>
<feature type="transmembrane region" description="Helical" evidence="6">
    <location>
        <begin position="24"/>
        <end position="43"/>
    </location>
</feature>
<dbReference type="InterPro" id="IPR027434">
    <property type="entry name" value="Homing_endonucl"/>
</dbReference>
<geneLocation type="mitochondrion" evidence="8"/>
<keyword evidence="2 6" id="KW-0812">Transmembrane</keyword>
<keyword evidence="4 8" id="KW-0496">Mitochondrion</keyword>
<dbReference type="HAMAP" id="MF_01456">
    <property type="entry name" value="NDH1_NuoK"/>
    <property type="match status" value="1"/>
</dbReference>
<dbReference type="GO" id="GO:0042773">
    <property type="term" value="P:ATP synthesis coupled electron transport"/>
    <property type="evidence" value="ECO:0007669"/>
    <property type="project" value="InterPro"/>
</dbReference>
<dbReference type="InterPro" id="IPR051289">
    <property type="entry name" value="LAGLIDADG_Endonuclease"/>
</dbReference>
<evidence type="ECO:0000313" key="8">
    <source>
        <dbReference type="EMBL" id="QTT58145.1"/>
    </source>
</evidence>
<gene>
    <name evidence="8" type="primary">nad4L</name>
</gene>
<dbReference type="Gene3D" id="3.10.28.10">
    <property type="entry name" value="Homing endonucleases"/>
    <property type="match status" value="2"/>
</dbReference>
<accession>A0A8A9WFN3</accession>
<feature type="transmembrane region" description="Helical" evidence="6">
    <location>
        <begin position="55"/>
        <end position="81"/>
    </location>
</feature>
<evidence type="ECO:0000256" key="3">
    <source>
        <dbReference type="ARBA" id="ARBA00022989"/>
    </source>
</evidence>
<evidence type="ECO:0000256" key="1">
    <source>
        <dbReference type="ARBA" id="ARBA00004225"/>
    </source>
</evidence>
<dbReference type="Pfam" id="PF00420">
    <property type="entry name" value="Oxidored_q2"/>
    <property type="match status" value="1"/>
</dbReference>
<feature type="domain" description="Homing endonuclease LAGLIDADG" evidence="7">
    <location>
        <begin position="326"/>
        <end position="425"/>
    </location>
</feature>
<keyword evidence="5 6" id="KW-0472">Membrane</keyword>
<reference evidence="8" key="1">
    <citation type="submission" date="2021-02" db="EMBL/GenBank/DDBJ databases">
        <authorList>
            <person name="Yu H."/>
            <person name="He Y."/>
            <person name="Yang F."/>
        </authorList>
    </citation>
    <scope>NUCLEOTIDE SEQUENCE</scope>
</reference>
<dbReference type="FunFam" id="1.10.287.3510:FF:000004">
    <property type="entry name" value="NADH-ubiquinone oxidoreductase chain 4L"/>
    <property type="match status" value="1"/>
</dbReference>
<evidence type="ECO:0000256" key="5">
    <source>
        <dbReference type="ARBA" id="ARBA00023136"/>
    </source>
</evidence>
<evidence type="ECO:0000256" key="4">
    <source>
        <dbReference type="ARBA" id="ARBA00023128"/>
    </source>
</evidence>
<name>A0A8A9WFN3_9PEZI</name>
<dbReference type="GO" id="GO:0004519">
    <property type="term" value="F:endonuclease activity"/>
    <property type="evidence" value="ECO:0007669"/>
    <property type="project" value="InterPro"/>
</dbReference>
<dbReference type="RefSeq" id="YP_010248866.1">
    <property type="nucleotide sequence ID" value="NC_060329.1"/>
</dbReference>
<dbReference type="Gene3D" id="1.10.287.3510">
    <property type="match status" value="1"/>
</dbReference>
<comment type="subcellular location">
    <subcellularLocation>
        <location evidence="1">Mitochondrion membrane</location>
        <topology evidence="1">Multi-pass membrane protein</topology>
    </subcellularLocation>
</comment>
<dbReference type="Pfam" id="PF00961">
    <property type="entry name" value="LAGLIDADG_1"/>
    <property type="match status" value="2"/>
</dbReference>
<evidence type="ECO:0000259" key="7">
    <source>
        <dbReference type="Pfam" id="PF00961"/>
    </source>
</evidence>
<dbReference type="AlphaFoldDB" id="A0A8A9WFN3"/>
<dbReference type="NCBIfam" id="NF004320">
    <property type="entry name" value="PRK05715.1-2"/>
    <property type="match status" value="1"/>
</dbReference>
<dbReference type="GO" id="GO:0031966">
    <property type="term" value="C:mitochondrial membrane"/>
    <property type="evidence" value="ECO:0007669"/>
    <property type="project" value="UniProtKB-SubCell"/>
</dbReference>
<dbReference type="InterPro" id="IPR039428">
    <property type="entry name" value="NUOK/Mnh_C1-like"/>
</dbReference>
<dbReference type="FunFam" id="3.10.28.10:FF:000024">
    <property type="entry name" value="Probable intron-encoded endonuclease 2"/>
    <property type="match status" value="1"/>
</dbReference>
<feature type="domain" description="Homing endonuclease LAGLIDADG" evidence="7">
    <location>
        <begin position="160"/>
        <end position="262"/>
    </location>
</feature>
<dbReference type="PANTHER" id="PTHR36181">
    <property type="entry name" value="INTRON-ENCODED ENDONUCLEASE AI3-RELATED"/>
    <property type="match status" value="1"/>
</dbReference>
<evidence type="ECO:0000256" key="2">
    <source>
        <dbReference type="ARBA" id="ARBA00022692"/>
    </source>
</evidence>